<dbReference type="EMBL" id="CAWYQH010000097">
    <property type="protein sequence ID" value="CAK8683176.1"/>
    <property type="molecule type" value="Genomic_DNA"/>
</dbReference>
<evidence type="ECO:0000313" key="2">
    <source>
        <dbReference type="Proteomes" id="UP001642483"/>
    </source>
</evidence>
<dbReference type="Proteomes" id="UP001642483">
    <property type="component" value="Unassembled WGS sequence"/>
</dbReference>
<accession>A0ABP0FXA8</accession>
<organism evidence="1 2">
    <name type="scientific">Clavelina lepadiformis</name>
    <name type="common">Light-bulb sea squirt</name>
    <name type="synonym">Ascidia lepadiformis</name>
    <dbReference type="NCBI Taxonomy" id="159417"/>
    <lineage>
        <taxon>Eukaryota</taxon>
        <taxon>Metazoa</taxon>
        <taxon>Chordata</taxon>
        <taxon>Tunicata</taxon>
        <taxon>Ascidiacea</taxon>
        <taxon>Aplousobranchia</taxon>
        <taxon>Clavelinidae</taxon>
        <taxon>Clavelina</taxon>
    </lineage>
</organism>
<proteinExistence type="predicted"/>
<name>A0ABP0FXA8_CLALP</name>
<protein>
    <submittedName>
        <fullName evidence="1">Uncharacterized protein</fullName>
    </submittedName>
</protein>
<sequence>MGEVLQLSSSIFARAEACFFINEALITTVTSSVEKFLEAVVTSVTLAELRLWLLGGVQGFSIQEKLLGYLVRSDASMLRRRWVTVMVFQVFRHSCDMASISSSPAVKVLATKESLGVGDHIAFRDHSSAMLS</sequence>
<reference evidence="1 2" key="1">
    <citation type="submission" date="2024-02" db="EMBL/GenBank/DDBJ databases">
        <authorList>
            <person name="Daric V."/>
            <person name="Darras S."/>
        </authorList>
    </citation>
    <scope>NUCLEOTIDE SEQUENCE [LARGE SCALE GENOMIC DNA]</scope>
</reference>
<keyword evidence="2" id="KW-1185">Reference proteome</keyword>
<comment type="caution">
    <text evidence="1">The sequence shown here is derived from an EMBL/GenBank/DDBJ whole genome shotgun (WGS) entry which is preliminary data.</text>
</comment>
<gene>
    <name evidence="1" type="ORF">CVLEPA_LOCUS14280</name>
</gene>
<evidence type="ECO:0000313" key="1">
    <source>
        <dbReference type="EMBL" id="CAK8683176.1"/>
    </source>
</evidence>